<dbReference type="AlphaFoldDB" id="A0A842JF28"/>
<name>A0A842JF28_9ACTN</name>
<dbReference type="EMBL" id="JACMSE010000011">
    <property type="protein sequence ID" value="MBC2890277.1"/>
    <property type="molecule type" value="Genomic_DNA"/>
</dbReference>
<keyword evidence="5 6" id="KW-0472">Membrane</keyword>
<proteinExistence type="inferred from homology"/>
<evidence type="ECO:0000256" key="4">
    <source>
        <dbReference type="ARBA" id="ARBA00022989"/>
    </source>
</evidence>
<evidence type="ECO:0000256" key="5">
    <source>
        <dbReference type="ARBA" id="ARBA00023136"/>
    </source>
</evidence>
<dbReference type="InterPro" id="IPR007156">
    <property type="entry name" value="MamQ_LemA"/>
</dbReference>
<evidence type="ECO:0000256" key="3">
    <source>
        <dbReference type="ARBA" id="ARBA00022692"/>
    </source>
</evidence>
<comment type="similarity">
    <text evidence="2">Belongs to the LemA family.</text>
</comment>
<evidence type="ECO:0000313" key="8">
    <source>
        <dbReference type="Proteomes" id="UP000587396"/>
    </source>
</evidence>
<dbReference type="PANTHER" id="PTHR34478">
    <property type="entry name" value="PROTEIN LEMA"/>
    <property type="match status" value="1"/>
</dbReference>
<keyword evidence="4 6" id="KW-1133">Transmembrane helix</keyword>
<sequence>MSIMSVLVPFVVLATGFTVIMILLFRNLQRLDEEAGEAWSRVQEQRMERLDASRRLIDALSASAEFGDAPTDDVRRALDACRNADGIEAAAEADSALADAWRALSAATDMRRATALERAHEAIERLGEIDSRLPLLERLYNNAATTYNNAGVTFPTLLVAKRAGYAARPLYRPLHLRGASDQASAADTESLADKSPRIMNAYMLWAVGMSDATLEEADTH</sequence>
<dbReference type="RefSeq" id="WP_185906010.1">
    <property type="nucleotide sequence ID" value="NZ_JACMSE010000011.1"/>
</dbReference>
<dbReference type="SUPFAM" id="SSF140478">
    <property type="entry name" value="LemA-like"/>
    <property type="match status" value="1"/>
</dbReference>
<dbReference type="Gene3D" id="1.20.1440.20">
    <property type="entry name" value="LemA-like domain"/>
    <property type="match status" value="1"/>
</dbReference>
<evidence type="ECO:0000256" key="2">
    <source>
        <dbReference type="ARBA" id="ARBA00008854"/>
    </source>
</evidence>
<evidence type="ECO:0000256" key="1">
    <source>
        <dbReference type="ARBA" id="ARBA00004167"/>
    </source>
</evidence>
<evidence type="ECO:0000313" key="7">
    <source>
        <dbReference type="EMBL" id="MBC2890277.1"/>
    </source>
</evidence>
<dbReference type="PANTHER" id="PTHR34478:SF1">
    <property type="entry name" value="PROTEIN LEMA"/>
    <property type="match status" value="1"/>
</dbReference>
<dbReference type="Proteomes" id="UP000587396">
    <property type="component" value="Unassembled WGS sequence"/>
</dbReference>
<keyword evidence="3 6" id="KW-0812">Transmembrane</keyword>
<protein>
    <submittedName>
        <fullName evidence="7">LemA family protein</fullName>
    </submittedName>
</protein>
<dbReference type="Pfam" id="PF04011">
    <property type="entry name" value="LemA"/>
    <property type="match status" value="1"/>
</dbReference>
<comment type="subcellular location">
    <subcellularLocation>
        <location evidence="1">Membrane</location>
        <topology evidence="1">Single-pass membrane protein</topology>
    </subcellularLocation>
</comment>
<dbReference type="GO" id="GO:0016020">
    <property type="term" value="C:membrane"/>
    <property type="evidence" value="ECO:0007669"/>
    <property type="project" value="UniProtKB-SubCell"/>
</dbReference>
<reference evidence="7 8" key="1">
    <citation type="submission" date="2020-08" db="EMBL/GenBank/DDBJ databases">
        <authorList>
            <person name="Liu C."/>
            <person name="Sun Q."/>
        </authorList>
    </citation>
    <scope>NUCLEOTIDE SEQUENCE [LARGE SCALE GENOMIC DNA]</scope>
    <source>
        <strain evidence="7 8">N22</strain>
    </source>
</reference>
<organism evidence="7 8">
    <name type="scientific">Gordonibacter massiliensis</name>
    <name type="common">ex Traore et al. 2017</name>
    <dbReference type="NCBI Taxonomy" id="1841863"/>
    <lineage>
        <taxon>Bacteria</taxon>
        <taxon>Bacillati</taxon>
        <taxon>Actinomycetota</taxon>
        <taxon>Coriobacteriia</taxon>
        <taxon>Eggerthellales</taxon>
        <taxon>Eggerthellaceae</taxon>
        <taxon>Gordonibacter</taxon>
    </lineage>
</organism>
<gene>
    <name evidence="7" type="ORF">H7313_13140</name>
</gene>
<evidence type="ECO:0000256" key="6">
    <source>
        <dbReference type="SAM" id="Phobius"/>
    </source>
</evidence>
<dbReference type="InterPro" id="IPR023353">
    <property type="entry name" value="LemA-like_dom_sf"/>
</dbReference>
<keyword evidence="8" id="KW-1185">Reference proteome</keyword>
<feature type="transmembrane region" description="Helical" evidence="6">
    <location>
        <begin position="6"/>
        <end position="25"/>
    </location>
</feature>
<comment type="caution">
    <text evidence="7">The sequence shown here is derived from an EMBL/GenBank/DDBJ whole genome shotgun (WGS) entry which is preliminary data.</text>
</comment>
<accession>A0A842JF28</accession>